<name>A0AAD5VAQ6_9APHY</name>
<evidence type="ECO:0000256" key="2">
    <source>
        <dbReference type="ARBA" id="ARBA00022692"/>
    </source>
</evidence>
<keyword evidence="8" id="KW-1185">Reference proteome</keyword>
<keyword evidence="4 6" id="KW-0472">Membrane</keyword>
<feature type="transmembrane region" description="Helical" evidence="6">
    <location>
        <begin position="297"/>
        <end position="319"/>
    </location>
</feature>
<feature type="transmembrane region" description="Helical" evidence="6">
    <location>
        <begin position="36"/>
        <end position="57"/>
    </location>
</feature>
<feature type="region of interest" description="Disordered" evidence="5">
    <location>
        <begin position="436"/>
        <end position="476"/>
    </location>
</feature>
<accession>A0AAD5VAQ6</accession>
<dbReference type="AlphaFoldDB" id="A0AAD5VAQ6"/>
<reference evidence="7" key="1">
    <citation type="submission" date="2022-07" db="EMBL/GenBank/DDBJ databases">
        <title>Genome Sequence of Physisporinus lineatus.</title>
        <authorList>
            <person name="Buettner E."/>
        </authorList>
    </citation>
    <scope>NUCLEOTIDE SEQUENCE</scope>
    <source>
        <strain evidence="7">VT162</strain>
    </source>
</reference>
<feature type="compositionally biased region" description="Low complexity" evidence="5">
    <location>
        <begin position="569"/>
        <end position="582"/>
    </location>
</feature>
<proteinExistence type="predicted"/>
<comment type="subcellular location">
    <subcellularLocation>
        <location evidence="1">Membrane</location>
        <topology evidence="1">Multi-pass membrane protein</topology>
    </subcellularLocation>
</comment>
<evidence type="ECO:0000313" key="8">
    <source>
        <dbReference type="Proteomes" id="UP001212997"/>
    </source>
</evidence>
<feature type="compositionally biased region" description="Basic residues" evidence="5">
    <location>
        <begin position="461"/>
        <end position="470"/>
    </location>
</feature>
<dbReference type="Gene3D" id="1.20.1070.10">
    <property type="entry name" value="Rhodopsin 7-helix transmembrane proteins"/>
    <property type="match status" value="1"/>
</dbReference>
<gene>
    <name evidence="7" type="ORF">NLI96_g3956</name>
</gene>
<sequence>MTQQFFKFQSGQGPSLVVSMLPLMIIHDIDEYPAKAVVLCAFISMFAVDFIWIRVAYSLIAPRFKKNGETLIVREQIFLRTQLGAYIASLLISNMFSSFAFLFNITWIRQGGVTVGALKQIGDTATAYFTAAIGLHTFSTLALRTRSPVWFCAAAICFGWVITVAGALIPSSVSLKSGPLYSTDGSTCGISLAYTGVQTALHVVPIFISSFVAATSYTLVFLIIRGTLVVDGWRFSLNMGADRRCSAETLTSEYHGFMGAIARSMLWSPLAYVCLMLPHVIVIIIENSGRPVAFASKVFSLCCAALLGAANVIIFYNTLRVMGPAFKNAAVSKEKDDVESFGNADPEKESPVDVAPPVSTVLAEKDVTVGTPRTSMKTGFTPRKLTLLTPRSATFHKGLTSARAHAAGNSSGHGPAISSITYKRSIAPVAELNEMLDRSTSPQSETSSDESSSSLPAPRRGQPRSLRRNKVPPPVVVVNSHADNGFLSAINLKTTARTPKTKEKSRKSFINMYGIRSAEPSVAKHSRMAFGGDPTPVLTGRPLMSAVPTDLKRGAPTFGSARKGGRPHSASSHSTSSSPDVSARLDPVVALSPFMGEFIEQASQAVNSPLLEGHTRNGTDAAPLAWDALVNKAANSPVTARSGVQIKALRRRSKSLDMRPRLKVPPALHSASAAVSAMGSPIRPLPATPLRPGLPATPRSARPFVRRPTFQVTSPATRSNPVSPQSEYFVAV</sequence>
<evidence type="ECO:0000256" key="6">
    <source>
        <dbReference type="SAM" id="Phobius"/>
    </source>
</evidence>
<dbReference type="GO" id="GO:0005886">
    <property type="term" value="C:plasma membrane"/>
    <property type="evidence" value="ECO:0007669"/>
    <property type="project" value="TreeGrafter"/>
</dbReference>
<feature type="region of interest" description="Disordered" evidence="5">
    <location>
        <begin position="547"/>
        <end position="582"/>
    </location>
</feature>
<keyword evidence="2 6" id="KW-0812">Transmembrane</keyword>
<feature type="transmembrane region" description="Helical" evidence="6">
    <location>
        <begin position="200"/>
        <end position="224"/>
    </location>
</feature>
<evidence type="ECO:0000256" key="4">
    <source>
        <dbReference type="ARBA" id="ARBA00023136"/>
    </source>
</evidence>
<dbReference type="EMBL" id="JANAWD010000109">
    <property type="protein sequence ID" value="KAJ3486835.1"/>
    <property type="molecule type" value="Genomic_DNA"/>
</dbReference>
<feature type="compositionally biased region" description="Low complexity" evidence="5">
    <location>
        <begin position="439"/>
        <end position="454"/>
    </location>
</feature>
<comment type="caution">
    <text evidence="7">The sequence shown here is derived from an EMBL/GenBank/DDBJ whole genome shotgun (WGS) entry which is preliminary data.</text>
</comment>
<feature type="transmembrane region" description="Helical" evidence="6">
    <location>
        <begin position="125"/>
        <end position="143"/>
    </location>
</feature>
<evidence type="ECO:0000256" key="1">
    <source>
        <dbReference type="ARBA" id="ARBA00004141"/>
    </source>
</evidence>
<dbReference type="GO" id="GO:0007189">
    <property type="term" value="P:adenylate cyclase-activating G protein-coupled receptor signaling pathway"/>
    <property type="evidence" value="ECO:0007669"/>
    <property type="project" value="TreeGrafter"/>
</dbReference>
<feature type="transmembrane region" description="Helical" evidence="6">
    <location>
        <begin position="83"/>
        <end position="105"/>
    </location>
</feature>
<keyword evidence="3 6" id="KW-1133">Transmembrane helix</keyword>
<evidence type="ECO:0000313" key="7">
    <source>
        <dbReference type="EMBL" id="KAJ3486835.1"/>
    </source>
</evidence>
<organism evidence="7 8">
    <name type="scientific">Meripilus lineatus</name>
    <dbReference type="NCBI Taxonomy" id="2056292"/>
    <lineage>
        <taxon>Eukaryota</taxon>
        <taxon>Fungi</taxon>
        <taxon>Dikarya</taxon>
        <taxon>Basidiomycota</taxon>
        <taxon>Agaricomycotina</taxon>
        <taxon>Agaricomycetes</taxon>
        <taxon>Polyporales</taxon>
        <taxon>Meripilaceae</taxon>
        <taxon>Meripilus</taxon>
    </lineage>
</organism>
<dbReference type="Proteomes" id="UP001212997">
    <property type="component" value="Unassembled WGS sequence"/>
</dbReference>
<feature type="compositionally biased region" description="Polar residues" evidence="5">
    <location>
        <begin position="710"/>
        <end position="726"/>
    </location>
</feature>
<evidence type="ECO:0000256" key="5">
    <source>
        <dbReference type="SAM" id="MobiDB-lite"/>
    </source>
</evidence>
<dbReference type="GO" id="GO:0004930">
    <property type="term" value="F:G protein-coupled receptor activity"/>
    <property type="evidence" value="ECO:0007669"/>
    <property type="project" value="TreeGrafter"/>
</dbReference>
<dbReference type="PANTHER" id="PTHR23112">
    <property type="entry name" value="G PROTEIN-COUPLED RECEPTOR 157-RELATED"/>
    <property type="match status" value="1"/>
</dbReference>
<evidence type="ECO:0000256" key="3">
    <source>
        <dbReference type="ARBA" id="ARBA00022989"/>
    </source>
</evidence>
<protein>
    <submittedName>
        <fullName evidence="7">Uncharacterized protein</fullName>
    </submittedName>
</protein>
<feature type="region of interest" description="Disordered" evidence="5">
    <location>
        <begin position="679"/>
        <end position="732"/>
    </location>
</feature>
<feature type="transmembrane region" description="Helical" evidence="6">
    <location>
        <begin position="150"/>
        <end position="169"/>
    </location>
</feature>
<feature type="transmembrane region" description="Helical" evidence="6">
    <location>
        <begin position="266"/>
        <end position="285"/>
    </location>
</feature>
<dbReference type="PANTHER" id="PTHR23112:SF37">
    <property type="entry name" value="G PROTEIN-COUPLED RECEPTOR GPR1"/>
    <property type="match status" value="1"/>
</dbReference>